<proteinExistence type="predicted"/>
<dbReference type="Proteomes" id="UP000008641">
    <property type="component" value="Chromosome"/>
</dbReference>
<dbReference type="InterPro" id="IPR053147">
    <property type="entry name" value="Hsp_HslJ-like"/>
</dbReference>
<dbReference type="RefSeq" id="WP_013597524.1">
    <property type="nucleotide sequence ID" value="NC_015144.1"/>
</dbReference>
<feature type="signal peptide" evidence="1">
    <location>
        <begin position="1"/>
        <end position="22"/>
    </location>
</feature>
<reference evidence="3 4" key="1">
    <citation type="journal article" date="2011" name="Stand. Genomic Sci.">
        <title>Complete genome sequence of Weeksella virosa type strain (9751).</title>
        <authorList>
            <person name="Lang E."/>
            <person name="Teshima H."/>
            <person name="Lucas S."/>
            <person name="Lapidus A."/>
            <person name="Hammon N."/>
            <person name="Deshpande S."/>
            <person name="Nolan M."/>
            <person name="Cheng J.F."/>
            <person name="Pitluck S."/>
            <person name="Liolios K."/>
            <person name="Pagani I."/>
            <person name="Mikhailova N."/>
            <person name="Ivanova N."/>
            <person name="Mavromatis K."/>
            <person name="Pati A."/>
            <person name="Tapia R."/>
            <person name="Han C."/>
            <person name="Goodwin L."/>
            <person name="Chen A."/>
            <person name="Palaniappan K."/>
            <person name="Land M."/>
            <person name="Hauser L."/>
            <person name="Chang Y.J."/>
            <person name="Jeffries C.D."/>
            <person name="Brambilla E.M."/>
            <person name="Kopitz M."/>
            <person name="Rohde M."/>
            <person name="Goker M."/>
            <person name="Tindall B.J."/>
            <person name="Detter J.C."/>
            <person name="Woyke T."/>
            <person name="Bristow J."/>
            <person name="Eisen J.A."/>
            <person name="Markowitz V."/>
            <person name="Hugenholtz P."/>
            <person name="Klenk H.P."/>
            <person name="Kyrpides N.C."/>
        </authorList>
    </citation>
    <scope>NUCLEOTIDE SEQUENCE [LARGE SCALE GENOMIC DNA]</scope>
    <source>
        <strain evidence="4">ATCC 43766 / DSM 16922 / JCM 21250 / NBRC 16016 / NCTC 11634 / CL345/78</strain>
    </source>
</reference>
<dbReference type="eggNOG" id="COG3187">
    <property type="taxonomic scope" value="Bacteria"/>
</dbReference>
<sequence length="142" mass="16189">MQKIRLTLVLMIGFFMNSCQTAAPVTDFSKIKQILETNKWVLQDNTGNVKGLDQQDVVLNFRYEDGLTVNGFAGCNSYQGKATLNSTTIRFSEIGSTKVYCPQMNQEKAYLDMLREVNRYEINGKNLSLFKDNLVLIRFKAL</sequence>
<dbReference type="PANTHER" id="PTHR35535:SF1">
    <property type="entry name" value="HEAT SHOCK PROTEIN HSLJ"/>
    <property type="match status" value="1"/>
</dbReference>
<organism evidence="3 4">
    <name type="scientific">Weeksella virosa (strain ATCC 43766 / DSM 16922 / JCM 21250 / CCUG 30538 / CDC 9751 / IAM 14551 / NBRC 16016 / NCTC 11634 / CL345/78)</name>
    <dbReference type="NCBI Taxonomy" id="865938"/>
    <lineage>
        <taxon>Bacteria</taxon>
        <taxon>Pseudomonadati</taxon>
        <taxon>Bacteroidota</taxon>
        <taxon>Flavobacteriia</taxon>
        <taxon>Flavobacteriales</taxon>
        <taxon>Weeksellaceae</taxon>
        <taxon>Weeksella</taxon>
    </lineage>
</organism>
<accession>F0NYL2</accession>
<keyword evidence="4" id="KW-1185">Reference proteome</keyword>
<dbReference type="Gene3D" id="2.40.128.270">
    <property type="match status" value="1"/>
</dbReference>
<dbReference type="EMBL" id="CP002455">
    <property type="protein sequence ID" value="ADX67132.1"/>
    <property type="molecule type" value="Genomic_DNA"/>
</dbReference>
<evidence type="ECO:0000259" key="2">
    <source>
        <dbReference type="Pfam" id="PF03724"/>
    </source>
</evidence>
<name>F0NYL2_WEEVC</name>
<feature type="domain" description="DUF306" evidence="2">
    <location>
        <begin position="35"/>
        <end position="139"/>
    </location>
</feature>
<dbReference type="STRING" id="865938.Weevi_0413"/>
<feature type="chain" id="PRO_5003254233" description="DUF306 domain-containing protein" evidence="1">
    <location>
        <begin position="23"/>
        <end position="142"/>
    </location>
</feature>
<evidence type="ECO:0000313" key="4">
    <source>
        <dbReference type="Proteomes" id="UP000008641"/>
    </source>
</evidence>
<dbReference type="InterPro" id="IPR005184">
    <property type="entry name" value="DUF306_Meta_HslJ"/>
</dbReference>
<dbReference type="InterPro" id="IPR038670">
    <property type="entry name" value="HslJ-like_sf"/>
</dbReference>
<dbReference type="KEGG" id="wvi:Weevi_0413"/>
<evidence type="ECO:0000256" key="1">
    <source>
        <dbReference type="SAM" id="SignalP"/>
    </source>
</evidence>
<keyword evidence="1" id="KW-0732">Signal</keyword>
<protein>
    <recommendedName>
        <fullName evidence="2">DUF306 domain-containing protein</fullName>
    </recommendedName>
</protein>
<dbReference type="PANTHER" id="PTHR35535">
    <property type="entry name" value="HEAT SHOCK PROTEIN HSLJ"/>
    <property type="match status" value="1"/>
</dbReference>
<dbReference type="OrthoDB" id="880459at2"/>
<reference evidence="4" key="2">
    <citation type="journal article" date="2011" name="Stand. Genomic Sci.">
        <title>Complete genome sequence of Weeksella virosa type strain (9751T).</title>
        <authorList>
            <person name="Lang E."/>
            <person name="Teshima H."/>
            <person name="Lucas S."/>
            <person name="Lapidus A."/>
            <person name="Hammon N."/>
            <person name="Deshpande S."/>
            <person name="Nolan M."/>
            <person name="Cheng J."/>
            <person name="Pitluck S."/>
            <person name="Liolios K."/>
            <person name="Pagani I."/>
            <person name="Mikhailova N."/>
            <person name="Ivanova N."/>
            <person name="Mavromatis K."/>
            <person name="Pati A."/>
            <person name="Tapia R."/>
            <person name="Han C."/>
            <person name="Goodwin L."/>
            <person name="Chen A."/>
            <person name="Palaniappan K."/>
            <person name="Land M."/>
            <person name="Hauser L."/>
            <person name="Chang Y."/>
            <person name="Jeffries C."/>
            <person name="Brambilla E."/>
            <person name="Kopitz M."/>
            <person name="Rohde M."/>
            <person name="Goker M."/>
            <person name="Tindall B."/>
            <person name="Detter J."/>
            <person name="Woyke T."/>
            <person name="Bristow J."/>
            <person name="Eisen J."/>
            <person name="Markowitz V."/>
            <person name="Hugenholtz P."/>
            <person name="Klenk H."/>
            <person name="Kyrpides N."/>
        </authorList>
    </citation>
    <scope>NUCLEOTIDE SEQUENCE [LARGE SCALE GENOMIC DNA]</scope>
    <source>
        <strain evidence="4">ATCC 43766 / DSM 16922 / JCM 21250 / NBRC 16016 / NCTC 11634 / CL345/78</strain>
    </source>
</reference>
<evidence type="ECO:0000313" key="3">
    <source>
        <dbReference type="EMBL" id="ADX67132.1"/>
    </source>
</evidence>
<gene>
    <name evidence="3" type="ordered locus">Weevi_0413</name>
</gene>
<dbReference type="HOGENOM" id="CLU_075808_5_3_10"/>
<dbReference type="AlphaFoldDB" id="F0NYL2"/>
<dbReference type="Pfam" id="PF03724">
    <property type="entry name" value="META"/>
    <property type="match status" value="1"/>
</dbReference>